<evidence type="ECO:0000256" key="3">
    <source>
        <dbReference type="ARBA" id="ARBA00022679"/>
    </source>
</evidence>
<name>A0ABW3F992_9HYPH</name>
<dbReference type="InterPro" id="IPR001091">
    <property type="entry name" value="RM_Methyltransferase"/>
</dbReference>
<dbReference type="Proteomes" id="UP001597101">
    <property type="component" value="Unassembled WGS sequence"/>
</dbReference>
<dbReference type="Gene3D" id="3.40.50.150">
    <property type="entry name" value="Vaccinia Virus protein VP39"/>
    <property type="match status" value="3"/>
</dbReference>
<dbReference type="InterPro" id="IPR029063">
    <property type="entry name" value="SAM-dependent_MTases_sf"/>
</dbReference>
<dbReference type="EC" id="2.1.1.72" evidence="1"/>
<comment type="catalytic activity">
    <reaction evidence="4">
        <text>a 2'-deoxyadenosine in DNA + S-adenosyl-L-methionine = an N(6)-methyl-2'-deoxyadenosine in DNA + S-adenosyl-L-homocysteine + H(+)</text>
        <dbReference type="Rhea" id="RHEA:15197"/>
        <dbReference type="Rhea" id="RHEA-COMP:12418"/>
        <dbReference type="Rhea" id="RHEA-COMP:12419"/>
        <dbReference type="ChEBI" id="CHEBI:15378"/>
        <dbReference type="ChEBI" id="CHEBI:57856"/>
        <dbReference type="ChEBI" id="CHEBI:59789"/>
        <dbReference type="ChEBI" id="CHEBI:90615"/>
        <dbReference type="ChEBI" id="CHEBI:90616"/>
        <dbReference type="EC" id="2.1.1.72"/>
    </reaction>
</comment>
<evidence type="ECO:0000313" key="6">
    <source>
        <dbReference type="EMBL" id="MFD0915002.1"/>
    </source>
</evidence>
<protein>
    <recommendedName>
        <fullName evidence="1">site-specific DNA-methyltransferase (adenine-specific)</fullName>
        <ecNumber evidence="1">2.1.1.72</ecNumber>
    </recommendedName>
</protein>
<evidence type="ECO:0000259" key="5">
    <source>
        <dbReference type="Pfam" id="PF01555"/>
    </source>
</evidence>
<dbReference type="GO" id="GO:0008168">
    <property type="term" value="F:methyltransferase activity"/>
    <property type="evidence" value="ECO:0007669"/>
    <property type="project" value="UniProtKB-KW"/>
</dbReference>
<keyword evidence="7" id="KW-1185">Reference proteome</keyword>
<organism evidence="6 7">
    <name type="scientific">Pseudahrensia aquimaris</name>
    <dbReference type="NCBI Taxonomy" id="744461"/>
    <lineage>
        <taxon>Bacteria</taxon>
        <taxon>Pseudomonadati</taxon>
        <taxon>Pseudomonadota</taxon>
        <taxon>Alphaproteobacteria</taxon>
        <taxon>Hyphomicrobiales</taxon>
        <taxon>Ahrensiaceae</taxon>
        <taxon>Pseudahrensia</taxon>
    </lineage>
</organism>
<dbReference type="PANTHER" id="PTHR13370">
    <property type="entry name" value="RNA METHYLASE-RELATED"/>
    <property type="match status" value="1"/>
</dbReference>
<evidence type="ECO:0000256" key="1">
    <source>
        <dbReference type="ARBA" id="ARBA00011900"/>
    </source>
</evidence>
<dbReference type="Pfam" id="PF01555">
    <property type="entry name" value="N6_N4_Mtase"/>
    <property type="match status" value="1"/>
</dbReference>
<dbReference type="EMBL" id="JBHTJV010000002">
    <property type="protein sequence ID" value="MFD0915002.1"/>
    <property type="molecule type" value="Genomic_DNA"/>
</dbReference>
<dbReference type="GO" id="GO:0032259">
    <property type="term" value="P:methylation"/>
    <property type="evidence" value="ECO:0007669"/>
    <property type="project" value="UniProtKB-KW"/>
</dbReference>
<dbReference type="CDD" id="cd02440">
    <property type="entry name" value="AdoMet_MTases"/>
    <property type="match status" value="1"/>
</dbReference>
<keyword evidence="3" id="KW-0808">Transferase</keyword>
<evidence type="ECO:0000256" key="2">
    <source>
        <dbReference type="ARBA" id="ARBA00022603"/>
    </source>
</evidence>
<feature type="domain" description="DNA methylase N-4/N-6" evidence="5">
    <location>
        <begin position="331"/>
        <end position="609"/>
    </location>
</feature>
<keyword evidence="2 6" id="KW-0489">Methyltransferase</keyword>
<gene>
    <name evidence="6" type="ORF">ACFQ14_01120</name>
</gene>
<dbReference type="RefSeq" id="WP_377210853.1">
    <property type="nucleotide sequence ID" value="NZ_JBHTJV010000002.1"/>
</dbReference>
<evidence type="ECO:0000256" key="4">
    <source>
        <dbReference type="ARBA" id="ARBA00047942"/>
    </source>
</evidence>
<comment type="caution">
    <text evidence="6">The sequence shown here is derived from an EMBL/GenBank/DDBJ whole genome shotgun (WGS) entry which is preliminary data.</text>
</comment>
<accession>A0ABW3F992</accession>
<sequence length="894" mass="101338">MQTSKTVYFSDYPSKGSHTSGLTIPFGAEDLELYEFVRPLSSHSVRRLIGHQKYSDIAANAAKANTHVATYVRQLLHKKAPTYTKGDEGKFLRLQSTFRGGRGSPLHEWYPYLEGYSPDFVSNIIDTFAPKARDIFDPFCGSGTTALVSAMRGGVGYYSEVNPACRYVIEAKALALTLSSKTRSRLASALYELGQKITSSIGKCKPDENLSRSFLTAFGDRHFFEEHTYQMILRARTYANKIERSDPVLGKLLIVALLRCLVPCSLLVRRGDLRFMTPKELSRGVPDFCKELTASLELIASDLLDSESVAGRTQFVCSDARDAHQLLPTKVDAIVTSPPYLNGTNYFRNTKIELWFLGHLSSKADLRGFRDDAITSGINDVTKSKLNDARNVATRFQSNLLKQTLEVLNEAAYDMRIPAMVENYFYDMHDVLATLPNVLNDDGVIAIDLGDSMYSGVHVATQDILSEMLEDSGFNLRQTVVLRERQSRGGTRLNQTLQVFSPKSKMRKEKWATTEFERYSEWNKFKNTFPHQQGEMAKRNWGHSWHSMCSYQGKLKPSIARCLVDALMPSKGGRLLDTFSGVGTIPFEARLCGHTAFGFDISPAAVAISRAKLQPIDWDEVDNLVGRLETKIKRDRSKYDSFESLELIRFNGPLPSYFHEDTLREILASRAYFQKHGFETGASALVFASLLHILHGNRPYALSRRSHPITPFAPTGPTEYRDLMSRLRNKIERLRKDADEVPKIEGHSFCQDVTEKWPDVVHDLDAIITSPPFFDSTRFHTANWMRLWLAGWEPEDFVDRPASFIDERQKESFAIYENIFRQAQQRLKLGGVFAIHVGKSKKCDMAAELQEIGERFLSFQDWFAESVEHCESHGIRDKGTVTHHQYLLFEKVNL</sequence>
<dbReference type="PANTHER" id="PTHR13370:SF3">
    <property type="entry name" value="TRNA (GUANINE(10)-N2)-METHYLTRANSFERASE HOMOLOG"/>
    <property type="match status" value="1"/>
</dbReference>
<proteinExistence type="predicted"/>
<dbReference type="PRINTS" id="PR00508">
    <property type="entry name" value="S21N4MTFRASE"/>
</dbReference>
<dbReference type="SUPFAM" id="SSF53335">
    <property type="entry name" value="S-adenosyl-L-methionine-dependent methyltransferases"/>
    <property type="match status" value="4"/>
</dbReference>
<dbReference type="InterPro" id="IPR002941">
    <property type="entry name" value="DNA_methylase_N4/N6"/>
</dbReference>
<evidence type="ECO:0000313" key="7">
    <source>
        <dbReference type="Proteomes" id="UP001597101"/>
    </source>
</evidence>
<reference evidence="7" key="1">
    <citation type="journal article" date="2019" name="Int. J. Syst. Evol. Microbiol.">
        <title>The Global Catalogue of Microorganisms (GCM) 10K type strain sequencing project: providing services to taxonomists for standard genome sequencing and annotation.</title>
        <authorList>
            <consortium name="The Broad Institute Genomics Platform"/>
            <consortium name="The Broad Institute Genome Sequencing Center for Infectious Disease"/>
            <person name="Wu L."/>
            <person name="Ma J."/>
        </authorList>
    </citation>
    <scope>NUCLEOTIDE SEQUENCE [LARGE SCALE GENOMIC DNA]</scope>
    <source>
        <strain evidence="7">CCUG 60023</strain>
    </source>
</reference>